<sequence length="138" mass="14932">MTDSLDRFVGAQAETYAAALAELKAGVKRSHWMWFVFPQLRGLGRSHTAWHYGLVDAEEARAYLAHPVLGARLAVSTEAMLDWAGQRSAETILGPVDALKLRSCLTLFEAAGGEAHFAEALEAFYGGERDPATLALLG</sequence>
<reference evidence="1 2" key="1">
    <citation type="submission" date="2020-08" db="EMBL/GenBank/DDBJ databases">
        <title>The genome sequence of type strain Novosphingobium flavum NBRC 111647.</title>
        <authorList>
            <person name="Liu Y."/>
        </authorList>
    </citation>
    <scope>NUCLEOTIDE SEQUENCE [LARGE SCALE GENOMIC DNA]</scope>
    <source>
        <strain evidence="1 2">NBRC 111647</strain>
    </source>
</reference>
<dbReference type="Gene3D" id="1.25.40.380">
    <property type="entry name" value="Protein of unknown function DUF1810"/>
    <property type="match status" value="1"/>
</dbReference>
<name>A0A7X1KMY9_9SPHN</name>
<organism evidence="1 2">
    <name type="scientific">Novosphingobium flavum</name>
    <dbReference type="NCBI Taxonomy" id="1778672"/>
    <lineage>
        <taxon>Bacteria</taxon>
        <taxon>Pseudomonadati</taxon>
        <taxon>Pseudomonadota</taxon>
        <taxon>Alphaproteobacteria</taxon>
        <taxon>Sphingomonadales</taxon>
        <taxon>Sphingomonadaceae</taxon>
        <taxon>Novosphingobium</taxon>
    </lineage>
</organism>
<accession>A0A7X1KMY9</accession>
<dbReference type="InterPro" id="IPR014937">
    <property type="entry name" value="DUF1810"/>
</dbReference>
<dbReference type="AlphaFoldDB" id="A0A7X1KMY9"/>
<comment type="caution">
    <text evidence="1">The sequence shown here is derived from an EMBL/GenBank/DDBJ whole genome shotgun (WGS) entry which is preliminary data.</text>
</comment>
<evidence type="ECO:0000313" key="1">
    <source>
        <dbReference type="EMBL" id="MBC2667107.1"/>
    </source>
</evidence>
<dbReference type="SUPFAM" id="SSF140736">
    <property type="entry name" value="Rv1873-like"/>
    <property type="match status" value="1"/>
</dbReference>
<dbReference type="Proteomes" id="UP000566813">
    <property type="component" value="Unassembled WGS sequence"/>
</dbReference>
<keyword evidence="2" id="KW-1185">Reference proteome</keyword>
<dbReference type="Pfam" id="PF08837">
    <property type="entry name" value="DUF1810"/>
    <property type="match status" value="1"/>
</dbReference>
<dbReference type="EMBL" id="JACLAW010000014">
    <property type="protein sequence ID" value="MBC2667107.1"/>
    <property type="molecule type" value="Genomic_DNA"/>
</dbReference>
<protein>
    <submittedName>
        <fullName evidence="1">DUF1810 domain-containing protein</fullName>
    </submittedName>
</protein>
<dbReference type="RefSeq" id="WP_185665399.1">
    <property type="nucleotide sequence ID" value="NZ_JACLAW010000014.1"/>
</dbReference>
<dbReference type="InterPro" id="IPR036287">
    <property type="entry name" value="Rv1873-like_sf"/>
</dbReference>
<evidence type="ECO:0000313" key="2">
    <source>
        <dbReference type="Proteomes" id="UP000566813"/>
    </source>
</evidence>
<dbReference type="PIRSF" id="PIRSF008546">
    <property type="entry name" value="UCP008546"/>
    <property type="match status" value="1"/>
</dbReference>
<proteinExistence type="predicted"/>
<gene>
    <name evidence="1" type="ORF">H7F51_16430</name>
</gene>